<dbReference type="Pfam" id="PF09933">
    <property type="entry name" value="DUF2165"/>
    <property type="match status" value="1"/>
</dbReference>
<keyword evidence="2" id="KW-0732">Signal</keyword>
<gene>
    <name evidence="3" type="ORF">GCM10007874_69410</name>
</gene>
<feature type="transmembrane region" description="Helical" evidence="1">
    <location>
        <begin position="67"/>
        <end position="90"/>
    </location>
</feature>
<comment type="caution">
    <text evidence="3">The sequence shown here is derived from an EMBL/GenBank/DDBJ whole genome shotgun (WGS) entry which is preliminary data.</text>
</comment>
<keyword evidence="1" id="KW-0472">Membrane</keyword>
<evidence type="ECO:0000313" key="4">
    <source>
        <dbReference type="Proteomes" id="UP001156882"/>
    </source>
</evidence>
<evidence type="ECO:0000256" key="2">
    <source>
        <dbReference type="SAM" id="SignalP"/>
    </source>
</evidence>
<evidence type="ECO:0000256" key="1">
    <source>
        <dbReference type="SAM" id="Phobius"/>
    </source>
</evidence>
<keyword evidence="1" id="KW-1133">Transmembrane helix</keyword>
<feature type="transmembrane region" description="Helical" evidence="1">
    <location>
        <begin position="102"/>
        <end position="129"/>
    </location>
</feature>
<protein>
    <submittedName>
        <fullName evidence="3">Membrane protein</fullName>
    </submittedName>
</protein>
<feature type="transmembrane region" description="Helical" evidence="1">
    <location>
        <begin position="141"/>
        <end position="158"/>
    </location>
</feature>
<keyword evidence="1" id="KW-0812">Transmembrane</keyword>
<organism evidence="3 4">
    <name type="scientific">Labrys miyagiensis</name>
    <dbReference type="NCBI Taxonomy" id="346912"/>
    <lineage>
        <taxon>Bacteria</taxon>
        <taxon>Pseudomonadati</taxon>
        <taxon>Pseudomonadota</taxon>
        <taxon>Alphaproteobacteria</taxon>
        <taxon>Hyphomicrobiales</taxon>
        <taxon>Xanthobacteraceae</taxon>
        <taxon>Labrys</taxon>
    </lineage>
</organism>
<keyword evidence="4" id="KW-1185">Reference proteome</keyword>
<dbReference type="Proteomes" id="UP001156882">
    <property type="component" value="Unassembled WGS sequence"/>
</dbReference>
<proteinExistence type="predicted"/>
<evidence type="ECO:0000313" key="3">
    <source>
        <dbReference type="EMBL" id="GLS23920.1"/>
    </source>
</evidence>
<sequence length="165" mass="17846">MIPVRLCKLALIAAAALFFTLVAFGNITDYDSNWQFVQHVLSMDTTFPNSAIHWRAVTSPTLQHAGYVAIIAWEVVVSLLLWVGAALLLARIAAPDFDGAKPVAIAGLTLGLLLYAVGFVAIGGEWFAMWQSQIWNGQQKAFDFIGMLGVILLVALLPDSRSKSG</sequence>
<accession>A0ABQ6CY07</accession>
<reference evidence="4" key="1">
    <citation type="journal article" date="2019" name="Int. J. Syst. Evol. Microbiol.">
        <title>The Global Catalogue of Microorganisms (GCM) 10K type strain sequencing project: providing services to taxonomists for standard genome sequencing and annotation.</title>
        <authorList>
            <consortium name="The Broad Institute Genomics Platform"/>
            <consortium name="The Broad Institute Genome Sequencing Center for Infectious Disease"/>
            <person name="Wu L."/>
            <person name="Ma J."/>
        </authorList>
    </citation>
    <scope>NUCLEOTIDE SEQUENCE [LARGE SCALE GENOMIC DNA]</scope>
    <source>
        <strain evidence="4">NBRC 101365</strain>
    </source>
</reference>
<dbReference type="RefSeq" id="WP_284316844.1">
    <property type="nucleotide sequence ID" value="NZ_BSPC01000090.1"/>
</dbReference>
<dbReference type="EMBL" id="BSPC01000090">
    <property type="protein sequence ID" value="GLS23920.1"/>
    <property type="molecule type" value="Genomic_DNA"/>
</dbReference>
<feature type="signal peptide" evidence="2">
    <location>
        <begin position="1"/>
        <end position="25"/>
    </location>
</feature>
<dbReference type="InterPro" id="IPR018681">
    <property type="entry name" value="DUF2165_transmembrane"/>
</dbReference>
<name>A0ABQ6CY07_9HYPH</name>
<feature type="chain" id="PRO_5046770968" evidence="2">
    <location>
        <begin position="26"/>
        <end position="165"/>
    </location>
</feature>